<dbReference type="RefSeq" id="WP_128116620.1">
    <property type="nucleotide sequence ID" value="NZ_UAQM01000051.1"/>
</dbReference>
<organism evidence="1 2">
    <name type="scientific">Brevundimonas diminuta</name>
    <name type="common">Pseudomonas diminuta</name>
    <dbReference type="NCBI Taxonomy" id="293"/>
    <lineage>
        <taxon>Bacteria</taxon>
        <taxon>Pseudomonadati</taxon>
        <taxon>Pseudomonadota</taxon>
        <taxon>Alphaproteobacteria</taxon>
        <taxon>Caulobacterales</taxon>
        <taxon>Caulobacteraceae</taxon>
        <taxon>Brevundimonas</taxon>
    </lineage>
</organism>
<evidence type="ECO:0000313" key="1">
    <source>
        <dbReference type="EMBL" id="SPU47001.1"/>
    </source>
</evidence>
<gene>
    <name evidence="1" type="ORF">NCTC11165_03357</name>
</gene>
<dbReference type="EMBL" id="UAQM01000051">
    <property type="protein sequence ID" value="SPU47001.1"/>
    <property type="molecule type" value="Genomic_DNA"/>
</dbReference>
<protein>
    <submittedName>
        <fullName evidence="1">Uncharacterized protein</fullName>
    </submittedName>
</protein>
<accession>A0A2X1BYW8</accession>
<dbReference type="Proteomes" id="UP000250358">
    <property type="component" value="Unassembled WGS sequence"/>
</dbReference>
<sequence>MSSTIDKLLISALVAGDDIAALANLRAVQRKMNAEGIDPHSLTTAQTTAQTTSVNTGYNSRLHDRVSKLQRALTIERRTAEEALFTITGIVPGPRYDANRNWTGDEVEAAERRKRRFEKERKRAWAWYHETNDEIADLKDRLSQIAKLAADNDG</sequence>
<evidence type="ECO:0000313" key="2">
    <source>
        <dbReference type="Proteomes" id="UP000250358"/>
    </source>
</evidence>
<reference evidence="1 2" key="1">
    <citation type="submission" date="2018-06" db="EMBL/GenBank/DDBJ databases">
        <authorList>
            <consortium name="Pathogen Informatics"/>
            <person name="Doyle S."/>
        </authorList>
    </citation>
    <scope>NUCLEOTIDE SEQUENCE [LARGE SCALE GENOMIC DNA]</scope>
    <source>
        <strain evidence="1 2">NCTC11165</strain>
    </source>
</reference>
<proteinExistence type="predicted"/>
<name>A0A2X1BYW8_BREDI</name>
<dbReference type="AlphaFoldDB" id="A0A2X1BYW8"/>